<evidence type="ECO:0000313" key="1">
    <source>
        <dbReference type="EMBL" id="VDO20680.1"/>
    </source>
</evidence>
<proteinExistence type="predicted"/>
<gene>
    <name evidence="1" type="ORF">HPBE_LOCUS1683</name>
</gene>
<name>A0A183F690_HELPZ</name>
<dbReference type="Proteomes" id="UP000050761">
    <property type="component" value="Unassembled WGS sequence"/>
</dbReference>
<accession>A0A3P7TFC6</accession>
<reference evidence="3" key="2">
    <citation type="submission" date="2019-09" db="UniProtKB">
        <authorList>
            <consortium name="WormBaseParasite"/>
        </authorList>
    </citation>
    <scope>IDENTIFICATION</scope>
</reference>
<organism evidence="2 3">
    <name type="scientific">Heligmosomoides polygyrus</name>
    <name type="common">Parasitic roundworm</name>
    <dbReference type="NCBI Taxonomy" id="6339"/>
    <lineage>
        <taxon>Eukaryota</taxon>
        <taxon>Metazoa</taxon>
        <taxon>Ecdysozoa</taxon>
        <taxon>Nematoda</taxon>
        <taxon>Chromadorea</taxon>
        <taxon>Rhabditida</taxon>
        <taxon>Rhabditina</taxon>
        <taxon>Rhabditomorpha</taxon>
        <taxon>Strongyloidea</taxon>
        <taxon>Heligmosomidae</taxon>
        <taxon>Heligmosomoides</taxon>
    </lineage>
</organism>
<protein>
    <submittedName>
        <fullName evidence="3">DUF1758 domain-containing protein</fullName>
    </submittedName>
</protein>
<dbReference type="WBParaSite" id="HPBE_0000168201-mRNA-1">
    <property type="protein sequence ID" value="HPBE_0000168201-mRNA-1"/>
    <property type="gene ID" value="HPBE_0000168201"/>
</dbReference>
<dbReference type="AlphaFoldDB" id="A0A183F690"/>
<dbReference type="EMBL" id="UZAH01002002">
    <property type="protein sequence ID" value="VDO20680.1"/>
    <property type="molecule type" value="Genomic_DNA"/>
</dbReference>
<accession>A0A183F690</accession>
<keyword evidence="2" id="KW-1185">Reference proteome</keyword>
<evidence type="ECO:0000313" key="3">
    <source>
        <dbReference type="WBParaSite" id="HPBE_0000168201-mRNA-1"/>
    </source>
</evidence>
<sequence length="251" mass="28155">MTNYETLIDADLLHTKLLKTIDKKSDHICQPTNDQATSDTAPRVNDNADAMILTGQAQVFNTATAEFEPVYVVLDMEADRSFISNELAARLQLKDNVLPSGLQLIPSKLGYLVAWRTSNDYGNDDNVVATTFCTFRASTDDDSLQSWKDFCIFGTLPKDLLQRGGKIRYLAANKVDQFDQFEPATISSSDALERMETLEKLVKEHHEKVNSTLNGIQEITSEIQQITHMLKLITEKMVLIDGKMQKTETSS</sequence>
<reference evidence="1 2" key="1">
    <citation type="submission" date="2018-11" db="EMBL/GenBank/DDBJ databases">
        <authorList>
            <consortium name="Pathogen Informatics"/>
        </authorList>
    </citation>
    <scope>NUCLEOTIDE SEQUENCE [LARGE SCALE GENOMIC DNA]</scope>
</reference>
<evidence type="ECO:0000313" key="2">
    <source>
        <dbReference type="Proteomes" id="UP000050761"/>
    </source>
</evidence>